<dbReference type="AlphaFoldDB" id="A0AB74EYS7"/>
<evidence type="ECO:0000256" key="1">
    <source>
        <dbReference type="ARBA" id="ARBA00023125"/>
    </source>
</evidence>
<gene>
    <name evidence="3" type="ORF">SAMN04515649_105299</name>
</gene>
<comment type="caution">
    <text evidence="3">The sequence shown here is derived from an EMBL/GenBank/DDBJ whole genome shotgun (WGS) entry which is preliminary data.</text>
</comment>
<reference evidence="3 4" key="1">
    <citation type="submission" date="2016-11" db="EMBL/GenBank/DDBJ databases">
        <authorList>
            <person name="Varghese N."/>
            <person name="Submissions S."/>
        </authorList>
    </citation>
    <scope>NUCLEOTIDE SEQUENCE [LARGE SCALE GENOMIC DNA]</scope>
    <source>
        <strain evidence="3 4">FD</strain>
    </source>
</reference>
<dbReference type="Pfam" id="PF01381">
    <property type="entry name" value="HTH_3"/>
    <property type="match status" value="1"/>
</dbReference>
<proteinExistence type="predicted"/>
<dbReference type="SMART" id="SM00530">
    <property type="entry name" value="HTH_XRE"/>
    <property type="match status" value="1"/>
</dbReference>
<evidence type="ECO:0000259" key="2">
    <source>
        <dbReference type="PROSITE" id="PS50943"/>
    </source>
</evidence>
<organism evidence="3 4">
    <name type="scientific">Eubacterium callanderi</name>
    <dbReference type="NCBI Taxonomy" id="53442"/>
    <lineage>
        <taxon>Bacteria</taxon>
        <taxon>Bacillati</taxon>
        <taxon>Bacillota</taxon>
        <taxon>Clostridia</taxon>
        <taxon>Eubacteriales</taxon>
        <taxon>Eubacteriaceae</taxon>
        <taxon>Eubacterium</taxon>
    </lineage>
</organism>
<dbReference type="PANTHER" id="PTHR46558">
    <property type="entry name" value="TRACRIPTIONAL REGULATORY PROTEIN-RELATED-RELATED"/>
    <property type="match status" value="1"/>
</dbReference>
<name>A0AB74EYS7_9FIRM</name>
<dbReference type="Proteomes" id="UP000184012">
    <property type="component" value="Unassembled WGS sequence"/>
</dbReference>
<accession>A0AB74EYS7</accession>
<dbReference type="CDD" id="cd00093">
    <property type="entry name" value="HTH_XRE"/>
    <property type="match status" value="1"/>
</dbReference>
<dbReference type="SUPFAM" id="SSF47413">
    <property type="entry name" value="lambda repressor-like DNA-binding domains"/>
    <property type="match status" value="1"/>
</dbReference>
<dbReference type="PANTHER" id="PTHR46558:SF14">
    <property type="entry name" value="HTH-TYPE TRANSCRIPTIONAL REGULATOR ANSR"/>
    <property type="match status" value="1"/>
</dbReference>
<dbReference type="RefSeq" id="WP_073382704.1">
    <property type="nucleotide sequence ID" value="NZ_FRBP01000005.1"/>
</dbReference>
<dbReference type="PROSITE" id="PS50943">
    <property type="entry name" value="HTH_CROC1"/>
    <property type="match status" value="1"/>
</dbReference>
<dbReference type="InterPro" id="IPR001387">
    <property type="entry name" value="Cro/C1-type_HTH"/>
</dbReference>
<dbReference type="Gene3D" id="1.10.260.40">
    <property type="entry name" value="lambda repressor-like DNA-binding domains"/>
    <property type="match status" value="1"/>
</dbReference>
<feature type="domain" description="HTH cro/C1-type" evidence="2">
    <location>
        <begin position="6"/>
        <end position="60"/>
    </location>
</feature>
<evidence type="ECO:0000313" key="4">
    <source>
        <dbReference type="Proteomes" id="UP000184012"/>
    </source>
</evidence>
<protein>
    <submittedName>
        <fullName evidence="3">Helix-turn-helix</fullName>
    </submittedName>
</protein>
<evidence type="ECO:0000313" key="3">
    <source>
        <dbReference type="EMBL" id="SHL52237.1"/>
    </source>
</evidence>
<dbReference type="InterPro" id="IPR010982">
    <property type="entry name" value="Lambda_DNA-bd_dom_sf"/>
</dbReference>
<sequence length="91" mass="10429">MFNDRLRATRMFRGITQQKTADAMGVSLRHYQKYESGEVEPDFMGLSEVADFLDVPTDFLLGRDDYLKSLGVSVDVSLECPPRRPKSRKNQ</sequence>
<dbReference type="EMBL" id="FRBP01000005">
    <property type="protein sequence ID" value="SHL52237.1"/>
    <property type="molecule type" value="Genomic_DNA"/>
</dbReference>
<keyword evidence="1" id="KW-0238">DNA-binding</keyword>
<dbReference type="GO" id="GO:0003677">
    <property type="term" value="F:DNA binding"/>
    <property type="evidence" value="ECO:0007669"/>
    <property type="project" value="UniProtKB-KW"/>
</dbReference>